<evidence type="ECO:0000259" key="5">
    <source>
        <dbReference type="PROSITE" id="PS50931"/>
    </source>
</evidence>
<keyword evidence="2" id="KW-0805">Transcription regulation</keyword>
<dbReference type="CDD" id="cd08472">
    <property type="entry name" value="PBP2_CrgA_like_3"/>
    <property type="match status" value="1"/>
</dbReference>
<evidence type="ECO:0000313" key="6">
    <source>
        <dbReference type="EMBL" id="TFW28551.1"/>
    </source>
</evidence>
<dbReference type="GO" id="GO:0003700">
    <property type="term" value="F:DNA-binding transcription factor activity"/>
    <property type="evidence" value="ECO:0007669"/>
    <property type="project" value="InterPro"/>
</dbReference>
<evidence type="ECO:0000256" key="3">
    <source>
        <dbReference type="ARBA" id="ARBA00023125"/>
    </source>
</evidence>
<dbReference type="PROSITE" id="PS50931">
    <property type="entry name" value="HTH_LYSR"/>
    <property type="match status" value="1"/>
</dbReference>
<dbReference type="FunFam" id="3.40.190.290:FF:000001">
    <property type="entry name" value="Transcriptional regulator, LysR family"/>
    <property type="match status" value="1"/>
</dbReference>
<gene>
    <name evidence="6" type="ORF">E4L96_02290</name>
</gene>
<keyword evidence="3" id="KW-0238">DNA-binding</keyword>
<dbReference type="InterPro" id="IPR058163">
    <property type="entry name" value="LysR-type_TF_proteobact-type"/>
</dbReference>
<dbReference type="Gene3D" id="1.10.10.10">
    <property type="entry name" value="Winged helix-like DNA-binding domain superfamily/Winged helix DNA-binding domain"/>
    <property type="match status" value="1"/>
</dbReference>
<comment type="caution">
    <text evidence="6">The sequence shown here is derived from an EMBL/GenBank/DDBJ whole genome shotgun (WGS) entry which is preliminary data.</text>
</comment>
<dbReference type="FunFam" id="1.10.10.10:FF:000001">
    <property type="entry name" value="LysR family transcriptional regulator"/>
    <property type="match status" value="1"/>
</dbReference>
<dbReference type="GO" id="GO:0043565">
    <property type="term" value="F:sequence-specific DNA binding"/>
    <property type="evidence" value="ECO:0007669"/>
    <property type="project" value="TreeGrafter"/>
</dbReference>
<accession>A0A4Y9SPQ8</accession>
<dbReference type="SUPFAM" id="SSF53850">
    <property type="entry name" value="Periplasmic binding protein-like II"/>
    <property type="match status" value="1"/>
</dbReference>
<dbReference type="Proteomes" id="UP000298438">
    <property type="component" value="Unassembled WGS sequence"/>
</dbReference>
<sequence length="345" mass="37317">MNKLQAMEVFVQVVDAGGFTRAAEALQLPKATVSTLVQSLEQALQVKLLHRTTRHVSVTADGAAYYERCLRILNDVREAEEALSRHKASPSGRLRVDTTAGVANLILMPALPEFFKRYPDIRLELGCSDRPVDLIEEGVDCAIRGGELSDSSLIARRVGVLHFLTCAAPSYLQRFGRPTHPRDLVEHHRCVNYFSSKTGKVYDWDFQRGDEEFVLSVPGSLAVNESTSHTNAALEGLGIVQMSSFVAQPYLESGALVPLLEDWVSKPLPVHVVYPQNRHLSAKVRVFVEWVADLFAQAPLLQMQAAGAGTSALPSAAAAARPAAVVPAGSGGPSAATDGLQLQRA</sequence>
<protein>
    <submittedName>
        <fullName evidence="6">LysR family transcriptional regulator</fullName>
    </submittedName>
</protein>
<organism evidence="6 7">
    <name type="scientific">Zemynaea arenosa</name>
    <dbReference type="NCBI Taxonomy" id="2561931"/>
    <lineage>
        <taxon>Bacteria</taxon>
        <taxon>Pseudomonadati</taxon>
        <taxon>Pseudomonadota</taxon>
        <taxon>Betaproteobacteria</taxon>
        <taxon>Burkholderiales</taxon>
        <taxon>Oxalobacteraceae</taxon>
        <taxon>Telluria group</taxon>
        <taxon>Zemynaea</taxon>
    </lineage>
</organism>
<reference evidence="6 7" key="1">
    <citation type="submission" date="2019-03" db="EMBL/GenBank/DDBJ databases">
        <title>Draft Genome Sequence of Massilia arenosa sp. nov., a Novel Massilia Species Isolated from a Sandy-loam Maize Soil.</title>
        <authorList>
            <person name="Raths R."/>
            <person name="Peta V."/>
            <person name="Bucking H."/>
        </authorList>
    </citation>
    <scope>NUCLEOTIDE SEQUENCE [LARGE SCALE GENOMIC DNA]</scope>
    <source>
        <strain evidence="6 7">MC02</strain>
    </source>
</reference>
<comment type="similarity">
    <text evidence="1">Belongs to the LysR transcriptional regulatory family.</text>
</comment>
<keyword evidence="7" id="KW-1185">Reference proteome</keyword>
<dbReference type="Pfam" id="PF00126">
    <property type="entry name" value="HTH_1"/>
    <property type="match status" value="1"/>
</dbReference>
<dbReference type="Pfam" id="PF03466">
    <property type="entry name" value="LysR_substrate"/>
    <property type="match status" value="1"/>
</dbReference>
<dbReference type="PANTHER" id="PTHR30537">
    <property type="entry name" value="HTH-TYPE TRANSCRIPTIONAL REGULATOR"/>
    <property type="match status" value="1"/>
</dbReference>
<dbReference type="RefSeq" id="WP_135205618.1">
    <property type="nucleotide sequence ID" value="NZ_SPVF01000035.1"/>
</dbReference>
<evidence type="ECO:0000256" key="2">
    <source>
        <dbReference type="ARBA" id="ARBA00023015"/>
    </source>
</evidence>
<dbReference type="InterPro" id="IPR005119">
    <property type="entry name" value="LysR_subst-bd"/>
</dbReference>
<evidence type="ECO:0000313" key="7">
    <source>
        <dbReference type="Proteomes" id="UP000298438"/>
    </source>
</evidence>
<dbReference type="AlphaFoldDB" id="A0A4Y9SPQ8"/>
<evidence type="ECO:0000256" key="1">
    <source>
        <dbReference type="ARBA" id="ARBA00009437"/>
    </source>
</evidence>
<proteinExistence type="inferred from homology"/>
<dbReference type="PANTHER" id="PTHR30537:SF17">
    <property type="entry name" value="LYSR-FAMILY REGULATORY PROTEIN"/>
    <property type="match status" value="1"/>
</dbReference>
<dbReference type="InterPro" id="IPR036388">
    <property type="entry name" value="WH-like_DNA-bd_sf"/>
</dbReference>
<evidence type="ECO:0000256" key="4">
    <source>
        <dbReference type="ARBA" id="ARBA00023163"/>
    </source>
</evidence>
<dbReference type="InterPro" id="IPR036390">
    <property type="entry name" value="WH_DNA-bd_sf"/>
</dbReference>
<name>A0A4Y9SPQ8_9BURK</name>
<dbReference type="EMBL" id="SPVF01000035">
    <property type="protein sequence ID" value="TFW28551.1"/>
    <property type="molecule type" value="Genomic_DNA"/>
</dbReference>
<dbReference type="OrthoDB" id="8538345at2"/>
<dbReference type="SUPFAM" id="SSF46785">
    <property type="entry name" value="Winged helix' DNA-binding domain"/>
    <property type="match status" value="1"/>
</dbReference>
<dbReference type="Gene3D" id="3.40.190.290">
    <property type="match status" value="1"/>
</dbReference>
<dbReference type="InterPro" id="IPR000847">
    <property type="entry name" value="LysR_HTH_N"/>
</dbReference>
<keyword evidence="4" id="KW-0804">Transcription</keyword>
<dbReference type="GO" id="GO:0006351">
    <property type="term" value="P:DNA-templated transcription"/>
    <property type="evidence" value="ECO:0007669"/>
    <property type="project" value="TreeGrafter"/>
</dbReference>
<feature type="domain" description="HTH lysR-type" evidence="5">
    <location>
        <begin position="1"/>
        <end position="59"/>
    </location>
</feature>